<dbReference type="Pfam" id="PF01406">
    <property type="entry name" value="tRNA-synt_1e"/>
    <property type="match status" value="1"/>
</dbReference>
<evidence type="ECO:0000313" key="13">
    <source>
        <dbReference type="EMBL" id="TET92353.1"/>
    </source>
</evidence>
<feature type="domain" description="Methionyl-tRNA synthetase anticodon-binding" evidence="12">
    <location>
        <begin position="375"/>
        <end position="506"/>
    </location>
</feature>
<dbReference type="Pfam" id="PF19303">
    <property type="entry name" value="Anticodon_3"/>
    <property type="match status" value="1"/>
</dbReference>
<protein>
    <recommendedName>
        <fullName evidence="9">Methionine--tRNA ligase</fullName>
        <ecNumber evidence="9">6.1.1.10</ecNumber>
    </recommendedName>
    <alternativeName>
        <fullName evidence="9">Methionyl-tRNA synthetase</fullName>
        <shortName evidence="9">MetRS</shortName>
    </alternativeName>
</protein>
<keyword evidence="3 9" id="KW-0479">Metal-binding</keyword>
<evidence type="ECO:0000256" key="2">
    <source>
        <dbReference type="ARBA" id="ARBA00022598"/>
    </source>
</evidence>
<dbReference type="Gene3D" id="3.40.50.620">
    <property type="entry name" value="HUPs"/>
    <property type="match status" value="1"/>
</dbReference>
<feature type="binding site" evidence="9">
    <location>
        <position position="145"/>
    </location>
    <ligand>
        <name>Zn(2+)</name>
        <dbReference type="ChEBI" id="CHEBI:29105"/>
    </ligand>
</feature>
<dbReference type="PANTHER" id="PTHR43326">
    <property type="entry name" value="METHIONYL-TRNA SYNTHETASE"/>
    <property type="match status" value="1"/>
</dbReference>
<keyword evidence="4 9" id="KW-0547">Nucleotide-binding</keyword>
<dbReference type="InterPro" id="IPR023457">
    <property type="entry name" value="Met-tRNA_synth_2"/>
</dbReference>
<dbReference type="GO" id="GO:0005524">
    <property type="term" value="F:ATP binding"/>
    <property type="evidence" value="ECO:0007669"/>
    <property type="project" value="UniProtKB-UniRule"/>
</dbReference>
<dbReference type="AlphaFoldDB" id="A0A523YL90"/>
<evidence type="ECO:0000256" key="4">
    <source>
        <dbReference type="ARBA" id="ARBA00022741"/>
    </source>
</evidence>
<feature type="binding site" evidence="9">
    <location>
        <position position="130"/>
    </location>
    <ligand>
        <name>Zn(2+)</name>
        <dbReference type="ChEBI" id="CHEBI:29105"/>
    </ligand>
</feature>
<dbReference type="CDD" id="cd07957">
    <property type="entry name" value="Anticodon_Ia_Met"/>
    <property type="match status" value="1"/>
</dbReference>
<evidence type="ECO:0000256" key="5">
    <source>
        <dbReference type="ARBA" id="ARBA00022833"/>
    </source>
</evidence>
<dbReference type="PRINTS" id="PR01041">
    <property type="entry name" value="TRNASYNTHMET"/>
</dbReference>
<dbReference type="SUPFAM" id="SSF52374">
    <property type="entry name" value="Nucleotidylyl transferase"/>
    <property type="match status" value="1"/>
</dbReference>
<dbReference type="Pfam" id="PF09334">
    <property type="entry name" value="tRNA-synt_1g"/>
    <property type="match status" value="1"/>
</dbReference>
<comment type="subcellular location">
    <subcellularLocation>
        <location evidence="9">Cytoplasm</location>
    </subcellularLocation>
</comment>
<dbReference type="NCBIfam" id="NF008900">
    <property type="entry name" value="PRK12267.1"/>
    <property type="match status" value="1"/>
</dbReference>
<evidence type="ECO:0000259" key="12">
    <source>
        <dbReference type="Pfam" id="PF19303"/>
    </source>
</evidence>
<dbReference type="InterPro" id="IPR009080">
    <property type="entry name" value="tRNAsynth_Ia_anticodon-bd"/>
</dbReference>
<dbReference type="GO" id="GO:0005737">
    <property type="term" value="C:cytoplasm"/>
    <property type="evidence" value="ECO:0007669"/>
    <property type="project" value="UniProtKB-SubCell"/>
</dbReference>
<feature type="domain" description="Methionyl/Leucyl tRNA synthetase" evidence="11">
    <location>
        <begin position="145"/>
        <end position="359"/>
    </location>
</feature>
<evidence type="ECO:0000256" key="8">
    <source>
        <dbReference type="ARBA" id="ARBA00023146"/>
    </source>
</evidence>
<dbReference type="EMBL" id="SOIJ01000221">
    <property type="protein sequence ID" value="TET92353.1"/>
    <property type="molecule type" value="Genomic_DNA"/>
</dbReference>
<organism evidence="13 14">
    <name type="scientific">Aerophobetes bacterium</name>
    <dbReference type="NCBI Taxonomy" id="2030807"/>
    <lineage>
        <taxon>Bacteria</taxon>
        <taxon>Candidatus Aerophobota</taxon>
    </lineage>
</organism>
<comment type="cofactor">
    <cofactor evidence="9">
        <name>Zn(2+)</name>
        <dbReference type="ChEBI" id="CHEBI:29105"/>
    </cofactor>
    <text evidence="9">Binds 1 zinc ion per subunit.</text>
</comment>
<comment type="caution">
    <text evidence="13">The sequence shown here is derived from an EMBL/GenBank/DDBJ whole genome shotgun (WGS) entry which is preliminary data.</text>
</comment>
<keyword evidence="6 9" id="KW-0067">ATP-binding</keyword>
<dbReference type="EC" id="6.1.1.10" evidence="9"/>
<dbReference type="SUPFAM" id="SSF47323">
    <property type="entry name" value="Anticodon-binding domain of a subclass of class I aminoacyl-tRNA synthetases"/>
    <property type="match status" value="1"/>
</dbReference>
<evidence type="ECO:0000259" key="10">
    <source>
        <dbReference type="Pfam" id="PF01406"/>
    </source>
</evidence>
<accession>A0A523YL90</accession>
<evidence type="ECO:0000256" key="7">
    <source>
        <dbReference type="ARBA" id="ARBA00022917"/>
    </source>
</evidence>
<dbReference type="InterPro" id="IPR032678">
    <property type="entry name" value="tRNA-synt_1_cat_dom"/>
</dbReference>
<feature type="short sequence motif" description="'HIGH' region" evidence="9">
    <location>
        <begin position="12"/>
        <end position="22"/>
    </location>
</feature>
<keyword evidence="5 9" id="KW-0862">Zinc</keyword>
<dbReference type="GO" id="GO:0004825">
    <property type="term" value="F:methionine-tRNA ligase activity"/>
    <property type="evidence" value="ECO:0007669"/>
    <property type="project" value="UniProtKB-UniRule"/>
</dbReference>
<feature type="short sequence motif" description="'KMSKS' region" evidence="9">
    <location>
        <begin position="296"/>
        <end position="300"/>
    </location>
</feature>
<feature type="binding site" evidence="9">
    <location>
        <position position="148"/>
    </location>
    <ligand>
        <name>Zn(2+)</name>
        <dbReference type="ChEBI" id="CHEBI:29105"/>
    </ligand>
</feature>
<dbReference type="NCBIfam" id="TIGR00398">
    <property type="entry name" value="metG"/>
    <property type="match status" value="1"/>
</dbReference>
<dbReference type="InterPro" id="IPR014729">
    <property type="entry name" value="Rossmann-like_a/b/a_fold"/>
</dbReference>
<name>A0A523YL90_UNCAE</name>
<keyword evidence="2 9" id="KW-0436">Ligase</keyword>
<comment type="subunit">
    <text evidence="9">Monomer.</text>
</comment>
<comment type="caution">
    <text evidence="9">Lacks conserved residue(s) required for the propagation of feature annotation.</text>
</comment>
<sequence length="508" mass="58279">MKKKFYLTTPVYYVNDVPHLGHAYTTIAADALARYKRLKGYEVLFLTGTDEHGDKINRAAKEKGITPIELADQVVSRFQNLWKKLSISNDDFIRTTESRHTQVVSKVFQRLYKQEDIYRGTYKGWYCVPCESFWLEPQLRNGNLCPECGRKTEKVEEESYFFRLSRYQKPLLDYLEHHPDFVLPPSRKNEVVEFVKRGLKDLSITRLKLAWGVPCPIEKKHTIYVWIDALINYISALGYGTNKDKFSIFWPADVHLVGKDILRFHAIIWPALLMALGIELPQTVFAHGWWKIKGEKMSKSKKNVIDPEEIVKQHGADQLRYFLLREVPFGEDGNFSIPLFIKRVNSDLANDLGNLLSRTIPLVVRHCGGKVPSPADEDKILEEKIKKILPSLDEAMNILSFSEALSCIWEIIRSANLYVDRCAPWKLANQADKQKRLNTVLYNLSETLRVLALLVFPFIPVSAQKIWTQLGIEEDLGSQTLDKAGVWGGLSPGTTVKKGPPLFPRIKM</sequence>
<comment type="catalytic activity">
    <reaction evidence="9">
        <text>tRNA(Met) + L-methionine + ATP = L-methionyl-tRNA(Met) + AMP + diphosphate</text>
        <dbReference type="Rhea" id="RHEA:13481"/>
        <dbReference type="Rhea" id="RHEA-COMP:9667"/>
        <dbReference type="Rhea" id="RHEA-COMP:9698"/>
        <dbReference type="ChEBI" id="CHEBI:30616"/>
        <dbReference type="ChEBI" id="CHEBI:33019"/>
        <dbReference type="ChEBI" id="CHEBI:57844"/>
        <dbReference type="ChEBI" id="CHEBI:78442"/>
        <dbReference type="ChEBI" id="CHEBI:78530"/>
        <dbReference type="ChEBI" id="CHEBI:456215"/>
        <dbReference type="EC" id="6.1.1.10"/>
    </reaction>
</comment>
<dbReference type="Proteomes" id="UP000316925">
    <property type="component" value="Unassembled WGS sequence"/>
</dbReference>
<dbReference type="FunFam" id="2.170.220.10:FF:000002">
    <property type="entry name" value="Methionine--tRNA ligase"/>
    <property type="match status" value="1"/>
</dbReference>
<dbReference type="InterPro" id="IPR033911">
    <property type="entry name" value="MetRS_core"/>
</dbReference>
<evidence type="ECO:0000313" key="14">
    <source>
        <dbReference type="Proteomes" id="UP000316925"/>
    </source>
</evidence>
<dbReference type="HAMAP" id="MF_01228">
    <property type="entry name" value="Met_tRNA_synth_type2"/>
    <property type="match status" value="1"/>
</dbReference>
<gene>
    <name evidence="9 13" type="primary">metG</name>
    <name evidence="13" type="ORF">E3J33_03935</name>
</gene>
<evidence type="ECO:0000256" key="9">
    <source>
        <dbReference type="HAMAP-Rule" id="MF_01228"/>
    </source>
</evidence>
<dbReference type="GO" id="GO:0006431">
    <property type="term" value="P:methionyl-tRNA aminoacylation"/>
    <property type="evidence" value="ECO:0007669"/>
    <property type="project" value="UniProtKB-UniRule"/>
</dbReference>
<dbReference type="Gene3D" id="2.170.220.10">
    <property type="match status" value="1"/>
</dbReference>
<keyword evidence="9" id="KW-0963">Cytoplasm</keyword>
<comment type="similarity">
    <text evidence="9">Belongs to the class-I aminoacyl-tRNA synthetase family. MetG type 2A subfamily.</text>
</comment>
<proteinExistence type="inferred from homology"/>
<evidence type="ECO:0000256" key="6">
    <source>
        <dbReference type="ARBA" id="ARBA00022840"/>
    </source>
</evidence>
<dbReference type="PANTHER" id="PTHR43326:SF1">
    <property type="entry name" value="METHIONINE--TRNA LIGASE, MITOCHONDRIAL"/>
    <property type="match status" value="1"/>
</dbReference>
<dbReference type="InterPro" id="IPR041872">
    <property type="entry name" value="Anticodon_Met"/>
</dbReference>
<dbReference type="Gene3D" id="1.10.730.10">
    <property type="entry name" value="Isoleucyl-tRNA Synthetase, Domain 1"/>
    <property type="match status" value="1"/>
</dbReference>
<dbReference type="InterPro" id="IPR015413">
    <property type="entry name" value="Methionyl/Leucyl_tRNA_Synth"/>
</dbReference>
<evidence type="ECO:0000259" key="11">
    <source>
        <dbReference type="Pfam" id="PF09334"/>
    </source>
</evidence>
<dbReference type="InterPro" id="IPR014758">
    <property type="entry name" value="Met-tRNA_synth"/>
</dbReference>
<keyword evidence="7 9" id="KW-0648">Protein biosynthesis</keyword>
<dbReference type="GO" id="GO:0046872">
    <property type="term" value="F:metal ion binding"/>
    <property type="evidence" value="ECO:0007669"/>
    <property type="project" value="UniProtKB-KW"/>
</dbReference>
<feature type="binding site" evidence="9">
    <location>
        <position position="127"/>
    </location>
    <ligand>
        <name>Zn(2+)</name>
        <dbReference type="ChEBI" id="CHEBI:29105"/>
    </ligand>
</feature>
<evidence type="ECO:0000256" key="3">
    <source>
        <dbReference type="ARBA" id="ARBA00022723"/>
    </source>
</evidence>
<keyword evidence="8 9" id="KW-0030">Aminoacyl-tRNA synthetase</keyword>
<evidence type="ECO:0000256" key="1">
    <source>
        <dbReference type="ARBA" id="ARBA00003314"/>
    </source>
</evidence>
<comment type="function">
    <text evidence="1 9">Is required not only for elongation of protein synthesis but also for the initiation of all mRNA translation through initiator tRNA(fMet) aminoacylation.</text>
</comment>
<dbReference type="CDD" id="cd00814">
    <property type="entry name" value="MetRS_core"/>
    <property type="match status" value="1"/>
</dbReference>
<feature type="domain" description="tRNA synthetases class I catalytic" evidence="10">
    <location>
        <begin position="14"/>
        <end position="119"/>
    </location>
</feature>
<reference evidence="13 14" key="1">
    <citation type="submission" date="2019-03" db="EMBL/GenBank/DDBJ databases">
        <title>Metabolic potential of uncultured bacteria and archaea associated with petroleum seepage in deep-sea sediments.</title>
        <authorList>
            <person name="Dong X."/>
            <person name="Hubert C."/>
        </authorList>
    </citation>
    <scope>NUCLEOTIDE SEQUENCE [LARGE SCALE GENOMIC DNA]</scope>
    <source>
        <strain evidence="13">E29_bin28</strain>
    </source>
</reference>